<dbReference type="Proteomes" id="UP000094070">
    <property type="component" value="Unassembled WGS sequence"/>
</dbReference>
<dbReference type="eggNOG" id="ENOG50344NF">
    <property type="taxonomic scope" value="Bacteria"/>
</dbReference>
<organism evidence="1 2">
    <name type="scientific">Vibrio rumoiensis 1S-45</name>
    <dbReference type="NCBI Taxonomy" id="1188252"/>
    <lineage>
        <taxon>Bacteria</taxon>
        <taxon>Pseudomonadati</taxon>
        <taxon>Pseudomonadota</taxon>
        <taxon>Gammaproteobacteria</taxon>
        <taxon>Vibrionales</taxon>
        <taxon>Vibrionaceae</taxon>
        <taxon>Vibrio</taxon>
    </lineage>
</organism>
<dbReference type="STRING" id="1188252.A1QC_01710"/>
<dbReference type="RefSeq" id="WP_017025826.1">
    <property type="nucleotide sequence ID" value="NZ_AJYK02000082.1"/>
</dbReference>
<evidence type="ECO:0000313" key="2">
    <source>
        <dbReference type="Proteomes" id="UP000094070"/>
    </source>
</evidence>
<gene>
    <name evidence="1" type="ORF">A1QC_01710</name>
</gene>
<evidence type="ECO:0008006" key="3">
    <source>
        <dbReference type="Google" id="ProtNLM"/>
    </source>
</evidence>
<reference evidence="1 2" key="1">
    <citation type="journal article" date="2012" name="Science">
        <title>Ecological populations of bacteria act as socially cohesive units of antibiotic production and resistance.</title>
        <authorList>
            <person name="Cordero O.X."/>
            <person name="Wildschutte H."/>
            <person name="Kirkup B."/>
            <person name="Proehl S."/>
            <person name="Ngo L."/>
            <person name="Hussain F."/>
            <person name="Le Roux F."/>
            <person name="Mincer T."/>
            <person name="Polz M.F."/>
        </authorList>
    </citation>
    <scope>NUCLEOTIDE SEQUENCE [LARGE SCALE GENOMIC DNA]</scope>
    <source>
        <strain evidence="1 2">1S-45</strain>
    </source>
</reference>
<dbReference type="EMBL" id="AJYK02000082">
    <property type="protein sequence ID" value="OEF23891.1"/>
    <property type="molecule type" value="Genomic_DNA"/>
</dbReference>
<proteinExistence type="predicted"/>
<dbReference type="OrthoDB" id="5900364at2"/>
<sequence length="120" mass="13411">MSALSDSIKLMMAKLWLVCWLLLAAMPVVNAHSGTNGVWETLCTLNGFKLVQIEGEADDIQPVAGSHCVFAHLLVTQAVIAKPYFIFQPFQHIRIQRNHVDIPSYHYRFEAPPRAPPALS</sequence>
<dbReference type="AlphaFoldDB" id="A0A1E5E073"/>
<protein>
    <recommendedName>
        <fullName evidence="3">DUF2946 domain-containing protein</fullName>
    </recommendedName>
</protein>
<accession>A0A1E5E073</accession>
<keyword evidence="2" id="KW-1185">Reference proteome</keyword>
<evidence type="ECO:0000313" key="1">
    <source>
        <dbReference type="EMBL" id="OEF23891.1"/>
    </source>
</evidence>
<comment type="caution">
    <text evidence="1">The sequence shown here is derived from an EMBL/GenBank/DDBJ whole genome shotgun (WGS) entry which is preliminary data.</text>
</comment>
<name>A0A1E5E073_9VIBR</name>